<feature type="transmembrane region" description="Helical" evidence="4">
    <location>
        <begin position="7"/>
        <end position="25"/>
    </location>
</feature>
<feature type="domain" description="YknX-like C-terminal permuted SH3-like" evidence="6">
    <location>
        <begin position="343"/>
        <end position="409"/>
    </location>
</feature>
<keyword evidence="4" id="KW-0472">Membrane</keyword>
<evidence type="ECO:0000313" key="8">
    <source>
        <dbReference type="Proteomes" id="UP000265930"/>
    </source>
</evidence>
<comment type="caution">
    <text evidence="7">The sequence shown here is derived from an EMBL/GenBank/DDBJ whole genome shotgun (WGS) entry which is preliminary data.</text>
</comment>
<evidence type="ECO:0000256" key="4">
    <source>
        <dbReference type="SAM" id="Phobius"/>
    </source>
</evidence>
<evidence type="ECO:0000259" key="5">
    <source>
        <dbReference type="Pfam" id="PF25881"/>
    </source>
</evidence>
<reference evidence="7 8" key="1">
    <citation type="submission" date="2018-08" db="EMBL/GenBank/DDBJ databases">
        <title>Genome of Clostridium chromiireducens C1, DSM12136.</title>
        <authorList>
            <person name="Xing M."/>
            <person name="Wei Y."/>
            <person name="Ang E.L."/>
            <person name="Zhao H."/>
            <person name="Zhang Y."/>
        </authorList>
    </citation>
    <scope>NUCLEOTIDE SEQUENCE [LARGE SCALE GENOMIC DNA]</scope>
    <source>
        <strain evidence="7 8">C1</strain>
    </source>
</reference>
<evidence type="ECO:0000256" key="2">
    <source>
        <dbReference type="ARBA" id="ARBA00023054"/>
    </source>
</evidence>
<name>A0A399IXU3_9CLOT</name>
<dbReference type="GO" id="GO:0030313">
    <property type="term" value="C:cell envelope"/>
    <property type="evidence" value="ECO:0007669"/>
    <property type="project" value="UniProtKB-SubCell"/>
</dbReference>
<feature type="coiled-coil region" evidence="3">
    <location>
        <begin position="161"/>
        <end position="188"/>
    </location>
</feature>
<dbReference type="Pfam" id="PF25989">
    <property type="entry name" value="YknX_C"/>
    <property type="match status" value="1"/>
</dbReference>
<dbReference type="PANTHER" id="PTHR32347">
    <property type="entry name" value="EFFLUX SYSTEM COMPONENT YKNX-RELATED"/>
    <property type="match status" value="1"/>
</dbReference>
<evidence type="ECO:0000259" key="6">
    <source>
        <dbReference type="Pfam" id="PF25989"/>
    </source>
</evidence>
<gene>
    <name evidence="7" type="ORF">D2A34_03140</name>
</gene>
<accession>A0A399IXU3</accession>
<evidence type="ECO:0000256" key="1">
    <source>
        <dbReference type="ARBA" id="ARBA00004196"/>
    </source>
</evidence>
<dbReference type="EMBL" id="QXDJ01000001">
    <property type="protein sequence ID" value="RII36392.1"/>
    <property type="molecule type" value="Genomic_DNA"/>
</dbReference>
<keyword evidence="2 3" id="KW-0175">Coiled coil</keyword>
<proteinExistence type="predicted"/>
<dbReference type="Proteomes" id="UP000265930">
    <property type="component" value="Unassembled WGS sequence"/>
</dbReference>
<dbReference type="PANTHER" id="PTHR32347:SF14">
    <property type="entry name" value="EFFLUX SYSTEM COMPONENT YKNX-RELATED"/>
    <property type="match status" value="1"/>
</dbReference>
<dbReference type="SUPFAM" id="SSF111369">
    <property type="entry name" value="HlyD-like secretion proteins"/>
    <property type="match status" value="1"/>
</dbReference>
<dbReference type="Gene3D" id="2.40.50.100">
    <property type="match status" value="1"/>
</dbReference>
<dbReference type="InterPro" id="IPR050465">
    <property type="entry name" value="UPF0194_transport"/>
</dbReference>
<sequence>MKKKKLLWIGIIAVISTISISGYIVTQQGQAVETSIVEKGEIKQFIEDTATVQSTKKQTVYVEGTGKIDSIKVKVGDTVKKDDILLTMDKKDLELKLQDANSKIKAAQSQLSGTDISNYVNKIEISEAEVDKAKVSYESASRSLNNSKVLYESGAISKQELDNVEDTYKNAEAVLKSSSNQLEEIKKGTPDYVKNGYEAGVEQAVILRNSIMREIDKQQVLSPIDGIVVENLLEENAIVVPGTTAFLIDNTKNLELEANILSDDIYKVKIGNEVEVSGKAIGNSLLKGKIIKIAPEAKNITSSLGVNQKRVMVTIEINDDTDLLKPGYDLDIKIITEIKSDTLVIPDSSVFDYKGDPCVFAVVDGKTVIRQIKKGIESEKTIEVLGGLEEGERIVLKPDNNTKEGMKVRG</sequence>
<protein>
    <submittedName>
        <fullName evidence="7">HlyD family efflux transporter periplasmic adaptor subunit</fullName>
    </submittedName>
</protein>
<dbReference type="Gene3D" id="2.40.30.170">
    <property type="match status" value="1"/>
</dbReference>
<evidence type="ECO:0000313" key="7">
    <source>
        <dbReference type="EMBL" id="RII36392.1"/>
    </source>
</evidence>
<dbReference type="RefSeq" id="WP_119365685.1">
    <property type="nucleotide sequence ID" value="NZ_QXDJ01000001.1"/>
</dbReference>
<evidence type="ECO:0000256" key="3">
    <source>
        <dbReference type="SAM" id="Coils"/>
    </source>
</evidence>
<dbReference type="Gene3D" id="2.40.420.20">
    <property type="match status" value="1"/>
</dbReference>
<dbReference type="InterPro" id="IPR059052">
    <property type="entry name" value="HH_YbhG-like"/>
</dbReference>
<dbReference type="AlphaFoldDB" id="A0A399IXU3"/>
<dbReference type="Pfam" id="PF25881">
    <property type="entry name" value="HH_YBHG"/>
    <property type="match status" value="1"/>
</dbReference>
<feature type="domain" description="YbhG-like alpha-helical hairpin" evidence="5">
    <location>
        <begin position="88"/>
        <end position="204"/>
    </location>
</feature>
<keyword evidence="4" id="KW-1133">Transmembrane helix</keyword>
<dbReference type="InterPro" id="IPR058637">
    <property type="entry name" value="YknX-like_C"/>
</dbReference>
<dbReference type="Gene3D" id="1.10.287.470">
    <property type="entry name" value="Helix hairpin bin"/>
    <property type="match status" value="1"/>
</dbReference>
<comment type="subcellular location">
    <subcellularLocation>
        <location evidence="1">Cell envelope</location>
    </subcellularLocation>
</comment>
<keyword evidence="4" id="KW-0812">Transmembrane</keyword>
<organism evidence="7 8">
    <name type="scientific">Clostridium chromiireducens</name>
    <dbReference type="NCBI Taxonomy" id="225345"/>
    <lineage>
        <taxon>Bacteria</taxon>
        <taxon>Bacillati</taxon>
        <taxon>Bacillota</taxon>
        <taxon>Clostridia</taxon>
        <taxon>Eubacteriales</taxon>
        <taxon>Clostridiaceae</taxon>
        <taxon>Clostridium</taxon>
    </lineage>
</organism>